<dbReference type="Gene3D" id="1.20.5.170">
    <property type="match status" value="1"/>
</dbReference>
<evidence type="ECO:0000256" key="5">
    <source>
        <dbReference type="SAM" id="MobiDB-lite"/>
    </source>
</evidence>
<keyword evidence="8" id="KW-1185">Reference proteome</keyword>
<feature type="compositionally biased region" description="Polar residues" evidence="5">
    <location>
        <begin position="242"/>
        <end position="265"/>
    </location>
</feature>
<dbReference type="InterPro" id="IPR046347">
    <property type="entry name" value="bZIP_sf"/>
</dbReference>
<evidence type="ECO:0000256" key="2">
    <source>
        <dbReference type="ARBA" id="ARBA00023125"/>
    </source>
</evidence>
<evidence type="ECO:0000256" key="1">
    <source>
        <dbReference type="ARBA" id="ARBA00023015"/>
    </source>
</evidence>
<dbReference type="PANTHER" id="PTHR23351">
    <property type="entry name" value="FOS TRANSCRIPTION FACTOR-RELATED"/>
    <property type="match status" value="1"/>
</dbReference>
<dbReference type="GO" id="GO:0000981">
    <property type="term" value="F:DNA-binding transcription factor activity, RNA polymerase II-specific"/>
    <property type="evidence" value="ECO:0007669"/>
    <property type="project" value="TreeGrafter"/>
</dbReference>
<feature type="domain" description="BZIP" evidence="6">
    <location>
        <begin position="49"/>
        <end position="99"/>
    </location>
</feature>
<comment type="caution">
    <text evidence="7">The sequence shown here is derived from an EMBL/GenBank/DDBJ whole genome shotgun (WGS) entry which is preliminary data.</text>
</comment>
<dbReference type="EMBL" id="BLXT01002947">
    <property type="protein sequence ID" value="GFN99187.1"/>
    <property type="molecule type" value="Genomic_DNA"/>
</dbReference>
<dbReference type="SUPFAM" id="SSF57959">
    <property type="entry name" value="Leucine zipper domain"/>
    <property type="match status" value="1"/>
</dbReference>
<gene>
    <name evidence="7" type="ORF">PoB_002569300</name>
</gene>
<feature type="region of interest" description="Disordered" evidence="5">
    <location>
        <begin position="227"/>
        <end position="265"/>
    </location>
</feature>
<evidence type="ECO:0000313" key="8">
    <source>
        <dbReference type="Proteomes" id="UP000735302"/>
    </source>
</evidence>
<dbReference type="PANTHER" id="PTHR23351:SF24">
    <property type="entry name" value="ACTIVATING TRANSCRIPTION FACTOR 3-RELATED"/>
    <property type="match status" value="1"/>
</dbReference>
<dbReference type="Pfam" id="PF07716">
    <property type="entry name" value="bZIP_2"/>
    <property type="match status" value="1"/>
</dbReference>
<dbReference type="Proteomes" id="UP000735302">
    <property type="component" value="Unassembled WGS sequence"/>
</dbReference>
<feature type="region of interest" description="Disordered" evidence="5">
    <location>
        <begin position="600"/>
        <end position="629"/>
    </location>
</feature>
<feature type="region of interest" description="Disordered" evidence="5">
    <location>
        <begin position="326"/>
        <end position="358"/>
    </location>
</feature>
<keyword evidence="3" id="KW-0804">Transcription</keyword>
<evidence type="ECO:0000256" key="4">
    <source>
        <dbReference type="SAM" id="Coils"/>
    </source>
</evidence>
<feature type="compositionally biased region" description="Low complexity" evidence="5">
    <location>
        <begin position="328"/>
        <end position="337"/>
    </location>
</feature>
<proteinExistence type="predicted"/>
<accession>A0AAV3ZXP2</accession>
<dbReference type="GO" id="GO:0000978">
    <property type="term" value="F:RNA polymerase II cis-regulatory region sequence-specific DNA binding"/>
    <property type="evidence" value="ECO:0007669"/>
    <property type="project" value="TreeGrafter"/>
</dbReference>
<keyword evidence="1" id="KW-0805">Transcription regulation</keyword>
<name>A0AAV3ZXP2_9GAST</name>
<feature type="coiled-coil region" evidence="4">
    <location>
        <begin position="49"/>
        <end position="101"/>
    </location>
</feature>
<dbReference type="InterPro" id="IPR004827">
    <property type="entry name" value="bZIP"/>
</dbReference>
<dbReference type="AlphaFoldDB" id="A0AAV3ZXP2"/>
<keyword evidence="2" id="KW-0238">DNA-binding</keyword>
<dbReference type="PROSITE" id="PS50217">
    <property type="entry name" value="BZIP"/>
    <property type="match status" value="1"/>
</dbReference>
<evidence type="ECO:0000259" key="6">
    <source>
        <dbReference type="PROSITE" id="PS50217"/>
    </source>
</evidence>
<dbReference type="PROSITE" id="PS00036">
    <property type="entry name" value="BZIP_BASIC"/>
    <property type="match status" value="1"/>
</dbReference>
<organism evidence="7 8">
    <name type="scientific">Plakobranchus ocellatus</name>
    <dbReference type="NCBI Taxonomy" id="259542"/>
    <lineage>
        <taxon>Eukaryota</taxon>
        <taxon>Metazoa</taxon>
        <taxon>Spiralia</taxon>
        <taxon>Lophotrochozoa</taxon>
        <taxon>Mollusca</taxon>
        <taxon>Gastropoda</taxon>
        <taxon>Heterobranchia</taxon>
        <taxon>Euthyneura</taxon>
        <taxon>Panpulmonata</taxon>
        <taxon>Sacoglossa</taxon>
        <taxon>Placobranchoidea</taxon>
        <taxon>Plakobranchidae</taxon>
        <taxon>Plakobranchus</taxon>
    </lineage>
</organism>
<protein>
    <submittedName>
        <fullName evidence="7">Transcription factor kayak</fullName>
    </submittedName>
</protein>
<dbReference type="GO" id="GO:0005634">
    <property type="term" value="C:nucleus"/>
    <property type="evidence" value="ECO:0007669"/>
    <property type="project" value="TreeGrafter"/>
</dbReference>
<feature type="region of interest" description="Disordered" evidence="5">
    <location>
        <begin position="517"/>
        <end position="588"/>
    </location>
</feature>
<feature type="region of interest" description="Disordered" evidence="5">
    <location>
        <begin position="426"/>
        <end position="447"/>
    </location>
</feature>
<feature type="compositionally biased region" description="Polar residues" evidence="5">
    <location>
        <begin position="338"/>
        <end position="358"/>
    </location>
</feature>
<dbReference type="SMART" id="SM00338">
    <property type="entry name" value="BRLZ"/>
    <property type="match status" value="1"/>
</dbReference>
<reference evidence="7 8" key="1">
    <citation type="journal article" date="2021" name="Elife">
        <title>Chloroplast acquisition without the gene transfer in kleptoplastic sea slugs, Plakobranchus ocellatus.</title>
        <authorList>
            <person name="Maeda T."/>
            <person name="Takahashi S."/>
            <person name="Yoshida T."/>
            <person name="Shimamura S."/>
            <person name="Takaki Y."/>
            <person name="Nagai Y."/>
            <person name="Toyoda A."/>
            <person name="Suzuki Y."/>
            <person name="Arimoto A."/>
            <person name="Ishii H."/>
            <person name="Satoh N."/>
            <person name="Nishiyama T."/>
            <person name="Hasebe M."/>
            <person name="Maruyama T."/>
            <person name="Minagawa J."/>
            <person name="Obokata J."/>
            <person name="Shigenobu S."/>
        </authorList>
    </citation>
    <scope>NUCLEOTIDE SEQUENCE [LARGE SCALE GENOMIC DNA]</scope>
</reference>
<evidence type="ECO:0000256" key="3">
    <source>
        <dbReference type="ARBA" id="ARBA00023163"/>
    </source>
</evidence>
<dbReference type="CDD" id="cd14692">
    <property type="entry name" value="bZIP_ATF4"/>
    <property type="match status" value="1"/>
</dbReference>
<evidence type="ECO:0000313" key="7">
    <source>
        <dbReference type="EMBL" id="GFN99187.1"/>
    </source>
</evidence>
<keyword evidence="4" id="KW-0175">Coiled coil</keyword>
<dbReference type="InterPro" id="IPR000837">
    <property type="entry name" value="AP-1"/>
</dbReference>
<sequence>MEDTPHAPPNRRENLRRTIMARRQARGRHSPVKVEQSYNRRSELTSVELEKKERRREQNRRAAQRCRTKKRLTQYNVIKNLERIVEHNRHLQKEVQQLRWDKGELHRKWIAHRKLCPCFQADGEQPDLESCDSTLAIKTEPISDEEDTDGSVVNKIKGEDGQENEMDLSFASMASVLCSSPIAGFPKIFPGISDISAISEESLTASLCGEVMSCSPSALEVMETPFLQGSSPSSIPKKEKTVPSQQGENRTSVSSQRQLFVETSQASSSATAPVSGFHHQSSTAVTVPASANMVTTVTSNTFSTISSRCVNSPPAWQFVPSPNHHPAKFSPHSSPSSCMFSGQLSPQPLIPHTTQDYSNRHSCQPNFLQHLQISQQPEYHTQHQGFPFAKSLPHEKVCQHTQYSDNHASATGFPYSAAFSLTSSTNAAAGSSPLRQQSCTATNRPQTPKSLHYPDLCRLLQPHPSPAQVVPSISTSACGDRVCGSRSTSATSAMENASNIFNAGVLTAGTVANTSQQSELYSNQARPVLANGGSTPDTMRASRRERGRSRCSSDSVYMNPSGNEVLLSSMPRDGRSTETPDIDNDDVFTATNTSFTNATGVNFSSDSNNNSSLVSDNNSSSSSNTNNRSASTSELLLYGPDSISETSSVLEGVRHLISLGTSSCSNTPNSITSDSSICSEVDDLIFDIPSDALLFFGANSEVDSPHAVYPEPQ</sequence>